<dbReference type="Pfam" id="PF14115">
    <property type="entry name" value="YuzL"/>
    <property type="match status" value="1"/>
</dbReference>
<evidence type="ECO:0000313" key="2">
    <source>
        <dbReference type="EMBL" id="MEB3751644.1"/>
    </source>
</evidence>
<feature type="region of interest" description="Disordered" evidence="1">
    <location>
        <begin position="62"/>
        <end position="103"/>
    </location>
</feature>
<evidence type="ECO:0000256" key="1">
    <source>
        <dbReference type="SAM" id="MobiDB-lite"/>
    </source>
</evidence>
<dbReference type="Proteomes" id="UP000029267">
    <property type="component" value="Unassembled WGS sequence"/>
</dbReference>
<gene>
    <name evidence="2" type="ORF">EP10_002499</name>
</gene>
<proteinExistence type="predicted"/>
<reference evidence="2 3" key="1">
    <citation type="journal article" date="2014" name="Genome Announc.">
        <title>Draft Genome Sequence of Geobacillus icigianus Strain G1w1T Isolated from Hot Springs in the Valley of Geysers, Kamchatka (Russian Federation).</title>
        <authorList>
            <person name="Bryanskaya A.V."/>
            <person name="Rozanov A.S."/>
            <person name="Logacheva M.D."/>
            <person name="Kotenko A.V."/>
            <person name="Peltek S.E."/>
        </authorList>
    </citation>
    <scope>NUCLEOTIDE SEQUENCE [LARGE SCALE GENOMIC DNA]</scope>
    <source>
        <strain evidence="2 3">G1w1</strain>
    </source>
</reference>
<organism evidence="2 3">
    <name type="scientific">Geobacillus icigianus</name>
    <dbReference type="NCBI Taxonomy" id="1430331"/>
    <lineage>
        <taxon>Bacteria</taxon>
        <taxon>Bacillati</taxon>
        <taxon>Bacillota</taxon>
        <taxon>Bacilli</taxon>
        <taxon>Bacillales</taxon>
        <taxon>Anoxybacillaceae</taxon>
        <taxon>Geobacillus</taxon>
    </lineage>
</organism>
<evidence type="ECO:0000313" key="3">
    <source>
        <dbReference type="Proteomes" id="UP000029267"/>
    </source>
</evidence>
<dbReference type="InterPro" id="IPR025625">
    <property type="entry name" value="YuzL"/>
</dbReference>
<name>A0ABU6BI97_9BACL</name>
<comment type="caution">
    <text evidence="2">The sequence shown here is derived from an EMBL/GenBank/DDBJ whole genome shotgun (WGS) entry which is preliminary data.</text>
</comment>
<feature type="compositionally biased region" description="Basic and acidic residues" evidence="1">
    <location>
        <begin position="94"/>
        <end position="103"/>
    </location>
</feature>
<accession>A0ABU6BI97</accession>
<keyword evidence="3" id="KW-1185">Reference proteome</keyword>
<evidence type="ECO:0008006" key="4">
    <source>
        <dbReference type="Google" id="ProtNLM"/>
    </source>
</evidence>
<protein>
    <recommendedName>
        <fullName evidence="4">YuzL family protein</fullName>
    </recommendedName>
</protein>
<dbReference type="EMBL" id="JPYA02000003">
    <property type="protein sequence ID" value="MEB3751644.1"/>
    <property type="molecule type" value="Genomic_DNA"/>
</dbReference>
<sequence>MSPPFKRIAANGRCVRLFAAGAASRAVGCAGIRSRTDALSFLAFAYGGAPPGTIKTEVIGVPKRKKDRSKTGISAPDVRGQGTTQAETGAYELDSARKKTKVD</sequence>